<reference evidence="14 15" key="1">
    <citation type="submission" date="2020-03" db="EMBL/GenBank/DDBJ databases">
        <title>Genomic Encyclopedia of Type Strains, Phase IV (KMG-V): Genome sequencing to study the core and pangenomes of soil and plant-associated prokaryotes.</title>
        <authorList>
            <person name="Whitman W."/>
        </authorList>
    </citation>
    <scope>NUCLEOTIDE SEQUENCE [LARGE SCALE GENOMIC DNA]</scope>
    <source>
        <strain evidence="14 15">1B</strain>
    </source>
</reference>
<evidence type="ECO:0000256" key="5">
    <source>
        <dbReference type="ARBA" id="ARBA00022692"/>
    </source>
</evidence>
<evidence type="ECO:0000256" key="12">
    <source>
        <dbReference type="ARBA" id="ARBA00033270"/>
    </source>
</evidence>
<keyword evidence="5 13" id="KW-0812">Transmembrane</keyword>
<feature type="transmembrane region" description="Helical" evidence="13">
    <location>
        <begin position="208"/>
        <end position="241"/>
    </location>
</feature>
<keyword evidence="15" id="KW-1185">Reference proteome</keyword>
<evidence type="ECO:0000256" key="4">
    <source>
        <dbReference type="ARBA" id="ARBA00022679"/>
    </source>
</evidence>
<keyword evidence="10" id="KW-0961">Cell wall biogenesis/degradation</keyword>
<feature type="transmembrane region" description="Helical" evidence="13">
    <location>
        <begin position="388"/>
        <end position="409"/>
    </location>
</feature>
<dbReference type="NCBIfam" id="NF037961">
    <property type="entry name" value="RodA_shape"/>
    <property type="match status" value="1"/>
</dbReference>
<gene>
    <name evidence="14" type="ORF">HBN54_002489</name>
</gene>
<name>A0ABX1HJ68_9BACT</name>
<evidence type="ECO:0000256" key="9">
    <source>
        <dbReference type="ARBA" id="ARBA00023136"/>
    </source>
</evidence>
<dbReference type="Proteomes" id="UP000717634">
    <property type="component" value="Unassembled WGS sequence"/>
</dbReference>
<feature type="transmembrane region" description="Helical" evidence="13">
    <location>
        <begin position="112"/>
        <end position="132"/>
    </location>
</feature>
<feature type="transmembrane region" description="Helical" evidence="13">
    <location>
        <begin position="248"/>
        <end position="266"/>
    </location>
</feature>
<protein>
    <recommendedName>
        <fullName evidence="12">Cell wall polymerase</fullName>
    </recommendedName>
    <alternativeName>
        <fullName evidence="11">Peptidoglycan polymerase</fullName>
    </alternativeName>
</protein>
<evidence type="ECO:0000256" key="11">
    <source>
        <dbReference type="ARBA" id="ARBA00032370"/>
    </source>
</evidence>
<keyword evidence="4" id="KW-0808">Transferase</keyword>
<keyword evidence="8 13" id="KW-1133">Transmembrane helix</keyword>
<keyword evidence="6" id="KW-0133">Cell shape</keyword>
<dbReference type="PANTHER" id="PTHR30474:SF1">
    <property type="entry name" value="PEPTIDOGLYCAN GLYCOSYLTRANSFERASE MRDB"/>
    <property type="match status" value="1"/>
</dbReference>
<feature type="transmembrane region" description="Helical" evidence="13">
    <location>
        <begin position="71"/>
        <end position="92"/>
    </location>
</feature>
<evidence type="ECO:0000313" key="15">
    <source>
        <dbReference type="Proteomes" id="UP000717634"/>
    </source>
</evidence>
<keyword evidence="2" id="KW-1003">Cell membrane</keyword>
<dbReference type="PANTHER" id="PTHR30474">
    <property type="entry name" value="CELL CYCLE PROTEIN"/>
    <property type="match status" value="1"/>
</dbReference>
<dbReference type="Pfam" id="PF01098">
    <property type="entry name" value="FTSW_RODA_SPOVE"/>
    <property type="match status" value="2"/>
</dbReference>
<evidence type="ECO:0000256" key="2">
    <source>
        <dbReference type="ARBA" id="ARBA00022475"/>
    </source>
</evidence>
<evidence type="ECO:0000256" key="6">
    <source>
        <dbReference type="ARBA" id="ARBA00022960"/>
    </source>
</evidence>
<evidence type="ECO:0000256" key="13">
    <source>
        <dbReference type="SAM" id="Phobius"/>
    </source>
</evidence>
<sequence>MVLPSPVGESVAANLTTGNPLGCFHQQPRGFLLSARMLSLYQRIFVNLSLFTLFVQVSPARYSRSIDWVTVLLYVILVGIGWVCIYASSYSPDAPANPLSNMSFDKLMAFNWFKQLLWIATGVVLIVVLLVVDYKAYDTLAYALYAGMIVLLLVTMVVARPIAGSRSWLELGPVRLQPAEFAKFTTALAASRFMASINLRYQDWRDQLILAGITLLPPLLIVASNESGQALVFGALLLAYFREGMSPLILLLLAVAGVVLILALIVPKVWLVAAFTVILLAVLGINRRVLRHHMPLAIGVWVAVIGMVVGVDFFYNHVLQPHQRQRIEILINPSSDPLGKGWNVTQSKIAIGSGGLLGKGFLQGTQTKFDFVPEQSTDFIFCTVGEEFGWMGSLVVIGLYLTLLWRIIYVAERQKSVFGRTYGYCVASILFFHITVNMGMTIGLAPVVGIPLPFFSYGGSSLWSFTILLFSLLALDAYRKQDLVR</sequence>
<evidence type="ECO:0000256" key="7">
    <source>
        <dbReference type="ARBA" id="ARBA00022984"/>
    </source>
</evidence>
<proteinExistence type="predicted"/>
<organism evidence="14 15">
    <name type="scientific">Hymenobacter artigasi</name>
    <dbReference type="NCBI Taxonomy" id="2719616"/>
    <lineage>
        <taxon>Bacteria</taxon>
        <taxon>Pseudomonadati</taxon>
        <taxon>Bacteroidota</taxon>
        <taxon>Cytophagia</taxon>
        <taxon>Cytophagales</taxon>
        <taxon>Hymenobacteraceae</taxon>
        <taxon>Hymenobacter</taxon>
    </lineage>
</organism>
<keyword evidence="7" id="KW-0573">Peptidoglycan synthesis</keyword>
<dbReference type="InterPro" id="IPR018365">
    <property type="entry name" value="Cell_cycle_FtsW-rel_CS"/>
</dbReference>
<dbReference type="RefSeq" id="WP_382213741.1">
    <property type="nucleotide sequence ID" value="NZ_JBHSRZ010000005.1"/>
</dbReference>
<feature type="transmembrane region" description="Helical" evidence="13">
    <location>
        <begin position="40"/>
        <end position="59"/>
    </location>
</feature>
<keyword evidence="3" id="KW-0328">Glycosyltransferase</keyword>
<feature type="transmembrane region" description="Helical" evidence="13">
    <location>
        <begin position="272"/>
        <end position="289"/>
    </location>
</feature>
<keyword evidence="9 13" id="KW-0472">Membrane</keyword>
<dbReference type="InterPro" id="IPR011923">
    <property type="entry name" value="RodA/MrdB"/>
</dbReference>
<feature type="transmembrane region" description="Helical" evidence="13">
    <location>
        <begin position="454"/>
        <end position="475"/>
    </location>
</feature>
<dbReference type="EMBL" id="JAAVTK010000007">
    <property type="protein sequence ID" value="NKI89890.1"/>
    <property type="molecule type" value="Genomic_DNA"/>
</dbReference>
<evidence type="ECO:0000256" key="1">
    <source>
        <dbReference type="ARBA" id="ARBA00004141"/>
    </source>
</evidence>
<feature type="transmembrane region" description="Helical" evidence="13">
    <location>
        <begin position="421"/>
        <end position="448"/>
    </location>
</feature>
<dbReference type="PROSITE" id="PS00428">
    <property type="entry name" value="FTSW_RODA_SPOVE"/>
    <property type="match status" value="1"/>
</dbReference>
<feature type="transmembrane region" description="Helical" evidence="13">
    <location>
        <begin position="139"/>
        <end position="159"/>
    </location>
</feature>
<dbReference type="InterPro" id="IPR001182">
    <property type="entry name" value="FtsW/RodA"/>
</dbReference>
<comment type="caution">
    <text evidence="14">The sequence shown here is derived from an EMBL/GenBank/DDBJ whole genome shotgun (WGS) entry which is preliminary data.</text>
</comment>
<dbReference type="NCBIfam" id="TIGR02210">
    <property type="entry name" value="rodA_shape"/>
    <property type="match status" value="1"/>
</dbReference>
<feature type="transmembrane region" description="Helical" evidence="13">
    <location>
        <begin position="296"/>
        <end position="315"/>
    </location>
</feature>
<accession>A0ABX1HJ68</accession>
<evidence type="ECO:0000313" key="14">
    <source>
        <dbReference type="EMBL" id="NKI89890.1"/>
    </source>
</evidence>
<evidence type="ECO:0000256" key="8">
    <source>
        <dbReference type="ARBA" id="ARBA00022989"/>
    </source>
</evidence>
<comment type="subcellular location">
    <subcellularLocation>
        <location evidence="1">Membrane</location>
        <topology evidence="1">Multi-pass membrane protein</topology>
    </subcellularLocation>
</comment>
<evidence type="ECO:0000256" key="3">
    <source>
        <dbReference type="ARBA" id="ARBA00022676"/>
    </source>
</evidence>
<evidence type="ECO:0000256" key="10">
    <source>
        <dbReference type="ARBA" id="ARBA00023316"/>
    </source>
</evidence>